<keyword evidence="2" id="KW-0472">Membrane</keyword>
<name>A0A317YI63_MAIZE</name>
<dbReference type="InterPro" id="IPR023298">
    <property type="entry name" value="ATPase_P-typ_TM_dom_sf"/>
</dbReference>
<comment type="caution">
    <text evidence="3">The sequence shown here is derived from an EMBL/GenBank/DDBJ whole genome shotgun (WGS) entry which is preliminary data.</text>
</comment>
<dbReference type="SUPFAM" id="SSF48371">
    <property type="entry name" value="ARM repeat"/>
    <property type="match status" value="1"/>
</dbReference>
<evidence type="ECO:0000256" key="2">
    <source>
        <dbReference type="SAM" id="Phobius"/>
    </source>
</evidence>
<dbReference type="InterPro" id="IPR016024">
    <property type="entry name" value="ARM-type_fold"/>
</dbReference>
<sequence>MPKTSLAVEKNRPNIVIYAVSITIHIVLGFMFIALIWQYDFSPFTVLIIAILNDGTIMTISKDRVKPSPLPDSWKLKEIFVTGIVLAWKLPCSDDCHFIRLITPRLRFMVRDVIVLQSNNWVPRREEIKAKIISEIHSEAEKNLGLRPGAASVIRNGRSSPGGPLSPGGGFPMNRSGTGGMMSGMPGSRKMPGMPGLDSR</sequence>
<feature type="compositionally biased region" description="Low complexity" evidence="1">
    <location>
        <begin position="183"/>
        <end position="200"/>
    </location>
</feature>
<dbReference type="Proteomes" id="UP000251960">
    <property type="component" value="Chromosome 1"/>
</dbReference>
<gene>
    <name evidence="3" type="primary">PMA4_0</name>
    <name evidence="3" type="ORF">Zm00014a_014895</name>
</gene>
<accession>A0A317YI63</accession>
<dbReference type="AlphaFoldDB" id="A0A317YI63"/>
<keyword evidence="2" id="KW-1133">Transmembrane helix</keyword>
<reference evidence="3" key="1">
    <citation type="journal article" date="2018" name="Nat. Genet.">
        <title>Extensive intraspecific gene order and gene structural variations between Mo17 and other maize genomes.</title>
        <authorList>
            <person name="Sun S."/>
            <person name="Zhou Y."/>
            <person name="Chen J."/>
            <person name="Shi J."/>
            <person name="Zhao H."/>
            <person name="Zhao H."/>
            <person name="Song W."/>
            <person name="Zhang M."/>
            <person name="Cui Y."/>
            <person name="Dong X."/>
            <person name="Liu H."/>
            <person name="Ma X."/>
            <person name="Jiao Y."/>
            <person name="Wang B."/>
            <person name="Wei X."/>
            <person name="Stein J.C."/>
            <person name="Glaubitz J.C."/>
            <person name="Lu F."/>
            <person name="Yu G."/>
            <person name="Liang C."/>
            <person name="Fengler K."/>
            <person name="Li B."/>
            <person name="Rafalski A."/>
            <person name="Schnable P.S."/>
            <person name="Ware D.H."/>
            <person name="Buckler E.S."/>
            <person name="Lai J."/>
        </authorList>
    </citation>
    <scope>NUCLEOTIDE SEQUENCE [LARGE SCALE GENOMIC DNA]</scope>
    <source>
        <tissue evidence="3">Seedling</tissue>
    </source>
</reference>
<keyword evidence="2" id="KW-0812">Transmembrane</keyword>
<feature type="region of interest" description="Disordered" evidence="1">
    <location>
        <begin position="155"/>
        <end position="200"/>
    </location>
</feature>
<organism evidence="3">
    <name type="scientific">Zea mays</name>
    <name type="common">Maize</name>
    <dbReference type="NCBI Taxonomy" id="4577"/>
    <lineage>
        <taxon>Eukaryota</taxon>
        <taxon>Viridiplantae</taxon>
        <taxon>Streptophyta</taxon>
        <taxon>Embryophyta</taxon>
        <taxon>Tracheophyta</taxon>
        <taxon>Spermatophyta</taxon>
        <taxon>Magnoliopsida</taxon>
        <taxon>Liliopsida</taxon>
        <taxon>Poales</taxon>
        <taxon>Poaceae</taxon>
        <taxon>PACMAD clade</taxon>
        <taxon>Panicoideae</taxon>
        <taxon>Andropogonodae</taxon>
        <taxon>Andropogoneae</taxon>
        <taxon>Tripsacinae</taxon>
        <taxon>Zea</taxon>
    </lineage>
</organism>
<feature type="compositionally biased region" description="Gly residues" evidence="1">
    <location>
        <begin position="165"/>
        <end position="182"/>
    </location>
</feature>
<dbReference type="SUPFAM" id="SSF81665">
    <property type="entry name" value="Calcium ATPase, transmembrane domain M"/>
    <property type="match status" value="1"/>
</dbReference>
<evidence type="ECO:0000313" key="3">
    <source>
        <dbReference type="EMBL" id="PWZ58273.1"/>
    </source>
</evidence>
<dbReference type="Gene3D" id="1.20.1110.10">
    <property type="entry name" value="Calcium-transporting ATPase, transmembrane domain"/>
    <property type="match status" value="1"/>
</dbReference>
<dbReference type="EMBL" id="NCVQ01000001">
    <property type="protein sequence ID" value="PWZ58273.1"/>
    <property type="molecule type" value="Genomic_DNA"/>
</dbReference>
<evidence type="ECO:0000256" key="1">
    <source>
        <dbReference type="SAM" id="MobiDB-lite"/>
    </source>
</evidence>
<protein>
    <submittedName>
        <fullName evidence="3">Plasma membrane ATPase 4</fullName>
    </submittedName>
</protein>
<dbReference type="ExpressionAtlas" id="A0A317YI63">
    <property type="expression patterns" value="baseline and differential"/>
</dbReference>
<proteinExistence type="predicted"/>
<dbReference type="PANTHER" id="PTHR42861">
    <property type="entry name" value="CALCIUM-TRANSPORTING ATPASE"/>
    <property type="match status" value="1"/>
</dbReference>
<feature type="transmembrane region" description="Helical" evidence="2">
    <location>
        <begin position="15"/>
        <end position="37"/>
    </location>
</feature>